<evidence type="ECO:0000313" key="9">
    <source>
        <dbReference type="Proteomes" id="UP000005801"/>
    </source>
</evidence>
<dbReference type="Gene3D" id="1.10.1740.10">
    <property type="match status" value="1"/>
</dbReference>
<dbReference type="AlphaFoldDB" id="A6GEK6"/>
<evidence type="ECO:0000256" key="2">
    <source>
        <dbReference type="ARBA" id="ARBA00023015"/>
    </source>
</evidence>
<dbReference type="InterPro" id="IPR039425">
    <property type="entry name" value="RNA_pol_sigma-70-like"/>
</dbReference>
<dbReference type="GO" id="GO:0003677">
    <property type="term" value="F:DNA binding"/>
    <property type="evidence" value="ECO:0007669"/>
    <property type="project" value="UniProtKB-KW"/>
</dbReference>
<dbReference type="SUPFAM" id="SSF88946">
    <property type="entry name" value="Sigma2 domain of RNA polymerase sigma factors"/>
    <property type="match status" value="1"/>
</dbReference>
<keyword evidence="2" id="KW-0805">Transcription regulation</keyword>
<feature type="domain" description="RNA polymerase sigma factor 70 region 4 type 2" evidence="7">
    <location>
        <begin position="124"/>
        <end position="175"/>
    </location>
</feature>
<keyword evidence="9" id="KW-1185">Reference proteome</keyword>
<dbReference type="InterPro" id="IPR014284">
    <property type="entry name" value="RNA_pol_sigma-70_dom"/>
</dbReference>
<protein>
    <submittedName>
        <fullName evidence="8">Sigma-24 (FecI-like) protein</fullName>
    </submittedName>
</protein>
<dbReference type="STRING" id="391625.PPSIR1_28846"/>
<evidence type="ECO:0000259" key="7">
    <source>
        <dbReference type="Pfam" id="PF08281"/>
    </source>
</evidence>
<gene>
    <name evidence="8" type="ORF">PPSIR1_28846</name>
</gene>
<dbReference type="Pfam" id="PF04542">
    <property type="entry name" value="Sigma70_r2"/>
    <property type="match status" value="1"/>
</dbReference>
<dbReference type="PANTHER" id="PTHR43133">
    <property type="entry name" value="RNA POLYMERASE ECF-TYPE SIGMA FACTO"/>
    <property type="match status" value="1"/>
</dbReference>
<dbReference type="eggNOG" id="COG1595">
    <property type="taxonomic scope" value="Bacteria"/>
</dbReference>
<keyword evidence="3" id="KW-0731">Sigma factor</keyword>
<dbReference type="EMBL" id="ABCS01000083">
    <property type="protein sequence ID" value="EDM75714.1"/>
    <property type="molecule type" value="Genomic_DNA"/>
</dbReference>
<dbReference type="InterPro" id="IPR013325">
    <property type="entry name" value="RNA_pol_sigma_r2"/>
</dbReference>
<dbReference type="Pfam" id="PF08281">
    <property type="entry name" value="Sigma70_r4_2"/>
    <property type="match status" value="1"/>
</dbReference>
<dbReference type="Proteomes" id="UP000005801">
    <property type="component" value="Unassembled WGS sequence"/>
</dbReference>
<evidence type="ECO:0000259" key="6">
    <source>
        <dbReference type="Pfam" id="PF04542"/>
    </source>
</evidence>
<keyword evidence="4" id="KW-0238">DNA-binding</keyword>
<dbReference type="InterPro" id="IPR013249">
    <property type="entry name" value="RNA_pol_sigma70_r4_t2"/>
</dbReference>
<dbReference type="GO" id="GO:0006352">
    <property type="term" value="P:DNA-templated transcription initiation"/>
    <property type="evidence" value="ECO:0007669"/>
    <property type="project" value="InterPro"/>
</dbReference>
<dbReference type="SUPFAM" id="SSF88659">
    <property type="entry name" value="Sigma3 and sigma4 domains of RNA polymerase sigma factors"/>
    <property type="match status" value="1"/>
</dbReference>
<dbReference type="Gene3D" id="1.10.10.10">
    <property type="entry name" value="Winged helix-like DNA-binding domain superfamily/Winged helix DNA-binding domain"/>
    <property type="match status" value="1"/>
</dbReference>
<feature type="domain" description="RNA polymerase sigma-70 region 2" evidence="6">
    <location>
        <begin position="28"/>
        <end position="93"/>
    </location>
</feature>
<proteinExistence type="inferred from homology"/>
<evidence type="ECO:0000256" key="5">
    <source>
        <dbReference type="ARBA" id="ARBA00023163"/>
    </source>
</evidence>
<sequence>MTVDHPEPTDDLLLQAWRDGDKVAGQRLVERHYQAVARFFLHKLGPQTDDLVQATFLGLIEGIERFRSEGSFRAFLFAIARNKLLKQLRNTTRDRARFDAGETSLAGLDPSPTHLLVAQAESKLLLNALRHLPIDSQIMLELHYWERMAIADIAVVFDMKVNTVKARMRRARIALDEHMQALAATPQELEATRSGLSGWAQRLRNELELR</sequence>
<evidence type="ECO:0000256" key="3">
    <source>
        <dbReference type="ARBA" id="ARBA00023082"/>
    </source>
</evidence>
<keyword evidence="5" id="KW-0804">Transcription</keyword>
<dbReference type="InterPro" id="IPR007627">
    <property type="entry name" value="RNA_pol_sigma70_r2"/>
</dbReference>
<reference evidence="8 9" key="1">
    <citation type="submission" date="2007-06" db="EMBL/GenBank/DDBJ databases">
        <authorList>
            <person name="Shimkets L."/>
            <person name="Ferriera S."/>
            <person name="Johnson J."/>
            <person name="Kravitz S."/>
            <person name="Beeson K."/>
            <person name="Sutton G."/>
            <person name="Rogers Y.-H."/>
            <person name="Friedman R."/>
            <person name="Frazier M."/>
            <person name="Venter J.C."/>
        </authorList>
    </citation>
    <scope>NUCLEOTIDE SEQUENCE [LARGE SCALE GENOMIC DNA]</scope>
    <source>
        <strain evidence="8 9">SIR-1</strain>
    </source>
</reference>
<name>A6GEK6_9BACT</name>
<dbReference type="NCBIfam" id="TIGR02937">
    <property type="entry name" value="sigma70-ECF"/>
    <property type="match status" value="1"/>
</dbReference>
<dbReference type="PANTHER" id="PTHR43133:SF8">
    <property type="entry name" value="RNA POLYMERASE SIGMA FACTOR HI_1459-RELATED"/>
    <property type="match status" value="1"/>
</dbReference>
<dbReference type="InterPro" id="IPR013324">
    <property type="entry name" value="RNA_pol_sigma_r3/r4-like"/>
</dbReference>
<dbReference type="InterPro" id="IPR036388">
    <property type="entry name" value="WH-like_DNA-bd_sf"/>
</dbReference>
<evidence type="ECO:0000256" key="1">
    <source>
        <dbReference type="ARBA" id="ARBA00010641"/>
    </source>
</evidence>
<dbReference type="GO" id="GO:0016987">
    <property type="term" value="F:sigma factor activity"/>
    <property type="evidence" value="ECO:0007669"/>
    <property type="project" value="UniProtKB-KW"/>
</dbReference>
<comment type="similarity">
    <text evidence="1">Belongs to the sigma-70 factor family. ECF subfamily.</text>
</comment>
<comment type="caution">
    <text evidence="8">The sequence shown here is derived from an EMBL/GenBank/DDBJ whole genome shotgun (WGS) entry which is preliminary data.</text>
</comment>
<organism evidence="8 9">
    <name type="scientific">Plesiocystis pacifica SIR-1</name>
    <dbReference type="NCBI Taxonomy" id="391625"/>
    <lineage>
        <taxon>Bacteria</taxon>
        <taxon>Pseudomonadati</taxon>
        <taxon>Myxococcota</taxon>
        <taxon>Polyangia</taxon>
        <taxon>Nannocystales</taxon>
        <taxon>Nannocystaceae</taxon>
        <taxon>Plesiocystis</taxon>
    </lineage>
</organism>
<evidence type="ECO:0000256" key="4">
    <source>
        <dbReference type="ARBA" id="ARBA00023125"/>
    </source>
</evidence>
<evidence type="ECO:0000313" key="8">
    <source>
        <dbReference type="EMBL" id="EDM75714.1"/>
    </source>
</evidence>
<accession>A6GEK6</accession>